<dbReference type="SUPFAM" id="SSF55298">
    <property type="entry name" value="YjgF-like"/>
    <property type="match status" value="1"/>
</dbReference>
<dbReference type="GO" id="GO:0019239">
    <property type="term" value="F:deaminase activity"/>
    <property type="evidence" value="ECO:0007669"/>
    <property type="project" value="TreeGrafter"/>
</dbReference>
<gene>
    <name evidence="3" type="primary">LOC111438479</name>
</gene>
<dbReference type="FunFam" id="3.30.1330.40:FF:000001">
    <property type="entry name" value="L-PSP family endoribonuclease"/>
    <property type="match status" value="1"/>
</dbReference>
<proteinExistence type="inferred from homology"/>
<name>A0A6J1EVW2_CUCMO</name>
<reference evidence="3" key="1">
    <citation type="submission" date="2025-08" db="UniProtKB">
        <authorList>
            <consortium name="RefSeq"/>
        </authorList>
    </citation>
    <scope>IDENTIFICATION</scope>
    <source>
        <tissue evidence="3">Young leaves</tissue>
    </source>
</reference>
<dbReference type="PANTHER" id="PTHR11803">
    <property type="entry name" value="2-IMINOBUTANOATE/2-IMINOPROPANOATE DEAMINASE RIDA"/>
    <property type="match status" value="1"/>
</dbReference>
<dbReference type="RefSeq" id="XP_022932162.1">
    <property type="nucleotide sequence ID" value="XM_023076394.1"/>
</dbReference>
<dbReference type="KEGG" id="cmos:111438479"/>
<evidence type="ECO:0000313" key="3">
    <source>
        <dbReference type="RefSeq" id="XP_022932162.1"/>
    </source>
</evidence>
<dbReference type="Proteomes" id="UP000504609">
    <property type="component" value="Unplaced"/>
</dbReference>
<accession>A0A6J1EVW2</accession>
<sequence length="185" mass="20023">MAYCSANSFQIPATNVISRPRTVTPSVGASVSLWRRPSSIPSISNRNMSFKCHAISKCRDIIPIETKEAPEALGPYSQGIIANNFIFVSGSLGLIPETGELISDHVGDQPRQALRNIGAILRAGGADYNRVVKTTIMLADVADFALVNEIYARYFSEQPFPARSTFQVGALPKNAKIEIDAIALV</sequence>
<evidence type="ECO:0000313" key="2">
    <source>
        <dbReference type="Proteomes" id="UP000504609"/>
    </source>
</evidence>
<dbReference type="Pfam" id="PF01042">
    <property type="entry name" value="Ribonuc_L-PSP"/>
    <property type="match status" value="1"/>
</dbReference>
<evidence type="ECO:0000256" key="1">
    <source>
        <dbReference type="ARBA" id="ARBA00010552"/>
    </source>
</evidence>
<dbReference type="GeneID" id="111438479"/>
<dbReference type="GO" id="GO:0005829">
    <property type="term" value="C:cytosol"/>
    <property type="evidence" value="ECO:0007669"/>
    <property type="project" value="TreeGrafter"/>
</dbReference>
<dbReference type="InterPro" id="IPR006056">
    <property type="entry name" value="RidA"/>
</dbReference>
<dbReference type="PANTHER" id="PTHR11803:SF39">
    <property type="entry name" value="2-IMINOBUTANOATE_2-IMINOPROPANOATE DEAMINASE"/>
    <property type="match status" value="1"/>
</dbReference>
<dbReference type="InterPro" id="IPR035959">
    <property type="entry name" value="RutC-like_sf"/>
</dbReference>
<keyword evidence="2" id="KW-1185">Reference proteome</keyword>
<dbReference type="InterPro" id="IPR019897">
    <property type="entry name" value="RidA_CS"/>
</dbReference>
<dbReference type="PROSITE" id="PS01094">
    <property type="entry name" value="UPF0076"/>
    <property type="match status" value="1"/>
</dbReference>
<dbReference type="NCBIfam" id="TIGR00004">
    <property type="entry name" value="Rid family detoxifying hydrolase"/>
    <property type="match status" value="1"/>
</dbReference>
<dbReference type="CDD" id="cd00448">
    <property type="entry name" value="YjgF_YER057c_UK114_family"/>
    <property type="match status" value="1"/>
</dbReference>
<dbReference type="InterPro" id="IPR006175">
    <property type="entry name" value="YjgF/YER057c/UK114"/>
</dbReference>
<comment type="similarity">
    <text evidence="1">Belongs to the RutC family.</text>
</comment>
<dbReference type="AlphaFoldDB" id="A0A6J1EVW2"/>
<dbReference type="Gene3D" id="3.30.1330.40">
    <property type="entry name" value="RutC-like"/>
    <property type="match status" value="1"/>
</dbReference>
<protein>
    <submittedName>
        <fullName evidence="3">2-iminobutanoate/2-iminopropanoate deaminase-like</fullName>
    </submittedName>
</protein>
<organism evidence="2 3">
    <name type="scientific">Cucurbita moschata</name>
    <name type="common">Winter crookneck squash</name>
    <name type="synonym">Cucurbita pepo var. moschata</name>
    <dbReference type="NCBI Taxonomy" id="3662"/>
    <lineage>
        <taxon>Eukaryota</taxon>
        <taxon>Viridiplantae</taxon>
        <taxon>Streptophyta</taxon>
        <taxon>Embryophyta</taxon>
        <taxon>Tracheophyta</taxon>
        <taxon>Spermatophyta</taxon>
        <taxon>Magnoliopsida</taxon>
        <taxon>eudicotyledons</taxon>
        <taxon>Gunneridae</taxon>
        <taxon>Pentapetalae</taxon>
        <taxon>rosids</taxon>
        <taxon>fabids</taxon>
        <taxon>Cucurbitales</taxon>
        <taxon>Cucurbitaceae</taxon>
        <taxon>Cucurbiteae</taxon>
        <taxon>Cucurbita</taxon>
    </lineage>
</organism>
<dbReference type="GO" id="GO:0005739">
    <property type="term" value="C:mitochondrion"/>
    <property type="evidence" value="ECO:0007669"/>
    <property type="project" value="TreeGrafter"/>
</dbReference>